<evidence type="ECO:0000313" key="1">
    <source>
        <dbReference type="EMBL" id="CAH2008308.1"/>
    </source>
</evidence>
<protein>
    <submittedName>
        <fullName evidence="1">Uncharacterized protein</fullName>
    </submittedName>
</protein>
<comment type="caution">
    <text evidence="1">The sequence shown here is derived from an EMBL/GenBank/DDBJ whole genome shotgun (WGS) entry which is preliminary data.</text>
</comment>
<dbReference type="EMBL" id="CAKOFQ010007798">
    <property type="protein sequence ID" value="CAH2008308.1"/>
    <property type="molecule type" value="Genomic_DNA"/>
</dbReference>
<gene>
    <name evidence="1" type="ORF">ACAOBT_LOCUS30156</name>
</gene>
<proteinExistence type="predicted"/>
<reference evidence="1" key="1">
    <citation type="submission" date="2022-03" db="EMBL/GenBank/DDBJ databases">
        <authorList>
            <person name="Sayadi A."/>
        </authorList>
    </citation>
    <scope>NUCLEOTIDE SEQUENCE</scope>
</reference>
<dbReference type="AlphaFoldDB" id="A0A9P0Q330"/>
<sequence length="109" mass="13053">MFEEFCNWIPAMKDKQDYNRDGSCEVLAMVIRLSSRRVGFSVTDNYIEREIPLHKEDKHVEERKAVVLQDTSFLQEVERLDALEAKFEDYLKRAQHFCNQQIIEQRINE</sequence>
<evidence type="ECO:0000313" key="2">
    <source>
        <dbReference type="Proteomes" id="UP001152888"/>
    </source>
</evidence>
<dbReference type="Proteomes" id="UP001152888">
    <property type="component" value="Unassembled WGS sequence"/>
</dbReference>
<accession>A0A9P0Q330</accession>
<organism evidence="1 2">
    <name type="scientific">Acanthoscelides obtectus</name>
    <name type="common">Bean weevil</name>
    <name type="synonym">Bruchus obtectus</name>
    <dbReference type="NCBI Taxonomy" id="200917"/>
    <lineage>
        <taxon>Eukaryota</taxon>
        <taxon>Metazoa</taxon>
        <taxon>Ecdysozoa</taxon>
        <taxon>Arthropoda</taxon>
        <taxon>Hexapoda</taxon>
        <taxon>Insecta</taxon>
        <taxon>Pterygota</taxon>
        <taxon>Neoptera</taxon>
        <taxon>Endopterygota</taxon>
        <taxon>Coleoptera</taxon>
        <taxon>Polyphaga</taxon>
        <taxon>Cucujiformia</taxon>
        <taxon>Chrysomeloidea</taxon>
        <taxon>Chrysomelidae</taxon>
        <taxon>Bruchinae</taxon>
        <taxon>Bruchini</taxon>
        <taxon>Acanthoscelides</taxon>
    </lineage>
</organism>
<dbReference type="OrthoDB" id="417252at2759"/>
<name>A0A9P0Q330_ACAOB</name>
<keyword evidence="2" id="KW-1185">Reference proteome</keyword>